<reference evidence="11" key="1">
    <citation type="journal article" date="2019" name="Int. J. Syst. Evol. Microbiol.">
        <title>The Global Catalogue of Microorganisms (GCM) 10K type strain sequencing project: providing services to taxonomists for standard genome sequencing and annotation.</title>
        <authorList>
            <consortium name="The Broad Institute Genomics Platform"/>
            <consortium name="The Broad Institute Genome Sequencing Center for Infectious Disease"/>
            <person name="Wu L."/>
            <person name="Ma J."/>
        </authorList>
    </citation>
    <scope>NUCLEOTIDE SEQUENCE [LARGE SCALE GENOMIC DNA]</scope>
    <source>
        <strain evidence="11">CCUG 59129</strain>
    </source>
</reference>
<comment type="caution">
    <text evidence="10">The sequence shown here is derived from an EMBL/GenBank/DDBJ whole genome shotgun (WGS) entry which is preliminary data.</text>
</comment>
<accession>A0ABW3HRD0</accession>
<dbReference type="SUPFAM" id="SSF55874">
    <property type="entry name" value="ATPase domain of HSP90 chaperone/DNA topoisomerase II/histidine kinase"/>
    <property type="match status" value="1"/>
</dbReference>
<dbReference type="InterPro" id="IPR003660">
    <property type="entry name" value="HAMP_dom"/>
</dbReference>
<dbReference type="InterPro" id="IPR003594">
    <property type="entry name" value="HATPase_dom"/>
</dbReference>
<evidence type="ECO:0000256" key="1">
    <source>
        <dbReference type="ARBA" id="ARBA00004651"/>
    </source>
</evidence>
<keyword evidence="3" id="KW-0597">Phosphoprotein</keyword>
<keyword evidence="6 8" id="KW-0472">Membrane</keyword>
<evidence type="ECO:0000313" key="11">
    <source>
        <dbReference type="Proteomes" id="UP001596989"/>
    </source>
</evidence>
<evidence type="ECO:0000256" key="6">
    <source>
        <dbReference type="ARBA" id="ARBA00023136"/>
    </source>
</evidence>
<dbReference type="InterPro" id="IPR050640">
    <property type="entry name" value="Bact_2-comp_sensor_kinase"/>
</dbReference>
<protein>
    <submittedName>
        <fullName evidence="10">Sensor histidine kinase</fullName>
        <ecNumber evidence="10">2.7.13.3</ecNumber>
    </submittedName>
</protein>
<dbReference type="EMBL" id="JBHTJZ010000012">
    <property type="protein sequence ID" value="MFD0959962.1"/>
    <property type="molecule type" value="Genomic_DNA"/>
</dbReference>
<keyword evidence="2" id="KW-1003">Cell membrane</keyword>
<dbReference type="GO" id="GO:0004673">
    <property type="term" value="F:protein histidine kinase activity"/>
    <property type="evidence" value="ECO:0007669"/>
    <property type="project" value="UniProtKB-EC"/>
</dbReference>
<keyword evidence="8" id="KW-0812">Transmembrane</keyword>
<proteinExistence type="predicted"/>
<dbReference type="CDD" id="cd06225">
    <property type="entry name" value="HAMP"/>
    <property type="match status" value="1"/>
</dbReference>
<dbReference type="Pfam" id="PF02518">
    <property type="entry name" value="HATPase_c"/>
    <property type="match status" value="1"/>
</dbReference>
<evidence type="ECO:0000256" key="8">
    <source>
        <dbReference type="SAM" id="Phobius"/>
    </source>
</evidence>
<evidence type="ECO:0000256" key="5">
    <source>
        <dbReference type="ARBA" id="ARBA00022777"/>
    </source>
</evidence>
<dbReference type="Proteomes" id="UP001596989">
    <property type="component" value="Unassembled WGS sequence"/>
</dbReference>
<dbReference type="Gene3D" id="3.30.565.10">
    <property type="entry name" value="Histidine kinase-like ATPase, C-terminal domain"/>
    <property type="match status" value="1"/>
</dbReference>
<dbReference type="InterPro" id="IPR010559">
    <property type="entry name" value="Sig_transdc_His_kin_internal"/>
</dbReference>
<feature type="transmembrane region" description="Helical" evidence="8">
    <location>
        <begin position="284"/>
        <end position="301"/>
    </location>
</feature>
<dbReference type="Gene3D" id="6.10.340.10">
    <property type="match status" value="1"/>
</dbReference>
<feature type="domain" description="HAMP" evidence="9">
    <location>
        <begin position="302"/>
        <end position="354"/>
    </location>
</feature>
<dbReference type="SUPFAM" id="SSF158472">
    <property type="entry name" value="HAMP domain-like"/>
    <property type="match status" value="1"/>
</dbReference>
<dbReference type="PANTHER" id="PTHR34220">
    <property type="entry name" value="SENSOR HISTIDINE KINASE YPDA"/>
    <property type="match status" value="1"/>
</dbReference>
<evidence type="ECO:0000256" key="2">
    <source>
        <dbReference type="ARBA" id="ARBA00022475"/>
    </source>
</evidence>
<dbReference type="EC" id="2.7.13.3" evidence="10"/>
<keyword evidence="8" id="KW-1133">Transmembrane helix</keyword>
<feature type="transmembrane region" description="Helical" evidence="8">
    <location>
        <begin position="6"/>
        <end position="28"/>
    </location>
</feature>
<evidence type="ECO:0000259" key="9">
    <source>
        <dbReference type="PROSITE" id="PS50885"/>
    </source>
</evidence>
<feature type="coiled-coil region" evidence="7">
    <location>
        <begin position="45"/>
        <end position="72"/>
    </location>
</feature>
<evidence type="ECO:0000256" key="3">
    <source>
        <dbReference type="ARBA" id="ARBA00022553"/>
    </source>
</evidence>
<keyword evidence="5 10" id="KW-0418">Kinase</keyword>
<keyword evidence="7" id="KW-0175">Coiled coil</keyword>
<dbReference type="InterPro" id="IPR036890">
    <property type="entry name" value="HATPase_C_sf"/>
</dbReference>
<sequence>MVKYKIFRNLLVFFIASLLIISFLFTFADRNSKEVMRQTLQSTSLKQLEFAVNEMESTLKQLEILAVLLSDDSSIQAYGTANTFAPYLDSLLLRKTIEEKLLTQSFAYLTQTKISVYWPERDEIISSTNEGVDRTYHPRSWESLPKYQWFFSDTDGLELRYILVEPYSLHHKLENVSYSIETSLTVDFLKQVLRSVEATGNGKAFFSHPSYGFIDLNNKYQPLYNAIQEQVGSTMSSHQTLRVGHDQYLVQRVTSSLLGWQLVQYIPVEDFFAPLDMTRWITKLSLIIILLLGSLILVMLYRNVKRPIAYLVRKIEGLAGGKYESRVHWKVNNEFDYLFDRFNEMASRIQILIEDVYEERLRTQEAVYKQLQSQINPHFLYNSLFYVVGMAKKNPQAVIEMAQNLAYYYRFITKNNFYQMTLEEELKLVKSYLSVQALRNTRLSYRIEVDEGMQSVLVPPLILQPIVENAIIHGIDNKADSGMISIRGSIQEEIYMLVVEDDGYGMPADQLASLHMLLDGKQTMHDKGCGLWNVHQRLRHRYGPLSGLTIESSDLGGISITIRWLPHEEKGNCDEYAAGG</sequence>
<keyword evidence="11" id="KW-1185">Reference proteome</keyword>
<evidence type="ECO:0000256" key="7">
    <source>
        <dbReference type="SAM" id="Coils"/>
    </source>
</evidence>
<gene>
    <name evidence="10" type="ORF">ACFQ2I_11210</name>
</gene>
<comment type="subcellular location">
    <subcellularLocation>
        <location evidence="1">Cell membrane</location>
        <topology evidence="1">Multi-pass membrane protein</topology>
    </subcellularLocation>
</comment>
<name>A0ABW3HRD0_9BACL</name>
<evidence type="ECO:0000313" key="10">
    <source>
        <dbReference type="EMBL" id="MFD0959962.1"/>
    </source>
</evidence>
<dbReference type="PANTHER" id="PTHR34220:SF9">
    <property type="entry name" value="SIGNAL TRANSDUCTION HISTIDINE KINASE INTERNAL REGION DOMAIN-CONTAINING PROTEIN"/>
    <property type="match status" value="1"/>
</dbReference>
<evidence type="ECO:0000256" key="4">
    <source>
        <dbReference type="ARBA" id="ARBA00022679"/>
    </source>
</evidence>
<dbReference type="Pfam" id="PF06580">
    <property type="entry name" value="His_kinase"/>
    <property type="match status" value="1"/>
</dbReference>
<keyword evidence="4 10" id="KW-0808">Transferase</keyword>
<dbReference type="RefSeq" id="WP_377564275.1">
    <property type="nucleotide sequence ID" value="NZ_JBHTJZ010000012.1"/>
</dbReference>
<organism evidence="10 11">
    <name type="scientific">Paenibacillus chungangensis</name>
    <dbReference type="NCBI Taxonomy" id="696535"/>
    <lineage>
        <taxon>Bacteria</taxon>
        <taxon>Bacillati</taxon>
        <taxon>Bacillota</taxon>
        <taxon>Bacilli</taxon>
        <taxon>Bacillales</taxon>
        <taxon>Paenibacillaceae</taxon>
        <taxon>Paenibacillus</taxon>
    </lineage>
</organism>
<dbReference type="PROSITE" id="PS50885">
    <property type="entry name" value="HAMP"/>
    <property type="match status" value="1"/>
</dbReference>